<dbReference type="InterPro" id="IPR027417">
    <property type="entry name" value="P-loop_NTPase"/>
</dbReference>
<accession>A0AAD8RIC0</accession>
<proteinExistence type="predicted"/>
<dbReference type="InterPro" id="IPR056789">
    <property type="entry name" value="LRR_R13L1-DRL21"/>
</dbReference>
<name>A0AAD8RIC0_LOLMU</name>
<dbReference type="Pfam" id="PF00931">
    <property type="entry name" value="NB-ARC"/>
    <property type="match status" value="1"/>
</dbReference>
<dbReference type="InterPro" id="IPR002182">
    <property type="entry name" value="NB-ARC"/>
</dbReference>
<gene>
    <name evidence="4" type="ORF">QYE76_026758</name>
</gene>
<evidence type="ECO:0000313" key="5">
    <source>
        <dbReference type="Proteomes" id="UP001231189"/>
    </source>
</evidence>
<evidence type="ECO:0008006" key="6">
    <source>
        <dbReference type="Google" id="ProtNLM"/>
    </source>
</evidence>
<dbReference type="EMBL" id="JAUUTY010000006">
    <property type="protein sequence ID" value="KAK1621241.1"/>
    <property type="molecule type" value="Genomic_DNA"/>
</dbReference>
<comment type="caution">
    <text evidence="4">The sequence shown here is derived from an EMBL/GenBank/DDBJ whole genome shotgun (WGS) entry which is preliminary data.</text>
</comment>
<dbReference type="SUPFAM" id="SSF52540">
    <property type="entry name" value="P-loop containing nucleoside triphosphate hydrolases"/>
    <property type="match status" value="1"/>
</dbReference>
<dbReference type="Gene3D" id="3.80.10.10">
    <property type="entry name" value="Ribonuclease Inhibitor"/>
    <property type="match status" value="1"/>
</dbReference>
<reference evidence="4" key="1">
    <citation type="submission" date="2023-07" db="EMBL/GenBank/DDBJ databases">
        <title>A chromosome-level genome assembly of Lolium multiflorum.</title>
        <authorList>
            <person name="Chen Y."/>
            <person name="Copetti D."/>
            <person name="Kolliker R."/>
            <person name="Studer B."/>
        </authorList>
    </citation>
    <scope>NUCLEOTIDE SEQUENCE</scope>
    <source>
        <strain evidence="4">02402/16</strain>
        <tissue evidence="4">Leaf</tissue>
    </source>
</reference>
<feature type="domain" description="NB-ARC" evidence="2">
    <location>
        <begin position="230"/>
        <end position="391"/>
    </location>
</feature>
<sequence length="735" mass="83755">MADPVTAAVAVGWGLKAVGWIASPIMSEIFKKGSSFLGFDASEKLKELEPKVLLLERVMEAVEDSPDRPRLEQLFKDLKTAFYKAEDILDDVEYHRLKKQIQDGKLNPDGDAPIRKRDWVKKKLRSAMPSSPLKDQASGMSRRQLKNSFEKIEKVINDACEILERLNLPPVTDYTWRQVVPPISRSAVTTAAPPLKVIGRDEDRDKIIAMLHDRESDGHESPNIGLCYSVIGIHGIAGSGKSTLAQYICDREKKDKEEEKDDHFDLIIWIHVSQKFDLQAIFTEVLEGATGKPSSEFKNRNTLRENLVKELCGKRILLVLDDVWYNIRDAGHQGELEQVLSPLEVAKTGTKILVTSRSKDALVALGAVGERCIPISDLKYDVFLQMFMQYALRGAVVPGHHGITLQMLGDEIAKKLNRSPLAARTVGAQLCLRPNVEFWRRTRDRDILNETMGALWWSYQHLDEQNLRTLIMDYPLHIELSDEKFLESMFTRLQKLRVLVLRFNGLLGGRTFSLPASVGLLKHLRLKRLQILEGFIVKNKLGYEIGQLNQLNKLEGGLAILDLQNVRGKEEAIEASVAQKERVTELAFAWGDRSCSPEVEAEVLEGLCPSKYLQILEIRNYQGSTYPNWMVSKHNGGPEHLRNLWLDNCSRLEPAPELFEVFVHLRWFRLWYSSWDALPDNMEQLTLLQVLDINCCPNIRLLPALPQSLEKFHLRASNEEFTSLRTKELKKYSDF</sequence>
<keyword evidence="1" id="KW-0433">Leucine-rich repeat</keyword>
<dbReference type="Proteomes" id="UP001231189">
    <property type="component" value="Unassembled WGS sequence"/>
</dbReference>
<dbReference type="Pfam" id="PF25019">
    <property type="entry name" value="LRR_R13L1-DRL21"/>
    <property type="match status" value="1"/>
</dbReference>
<evidence type="ECO:0000259" key="2">
    <source>
        <dbReference type="Pfam" id="PF00931"/>
    </source>
</evidence>
<dbReference type="PRINTS" id="PR00364">
    <property type="entry name" value="DISEASERSIST"/>
</dbReference>
<protein>
    <recommendedName>
        <fullName evidence="6">AAA+ ATPase domain-containing protein</fullName>
    </recommendedName>
</protein>
<evidence type="ECO:0000313" key="4">
    <source>
        <dbReference type="EMBL" id="KAK1621241.1"/>
    </source>
</evidence>
<dbReference type="InterPro" id="IPR032675">
    <property type="entry name" value="LRR_dom_sf"/>
</dbReference>
<keyword evidence="5" id="KW-1185">Reference proteome</keyword>
<dbReference type="PANTHER" id="PTHR36766:SF64">
    <property type="entry name" value="OS12G0206100 PROTEIN"/>
    <property type="match status" value="1"/>
</dbReference>
<dbReference type="Gene3D" id="3.40.50.300">
    <property type="entry name" value="P-loop containing nucleotide triphosphate hydrolases"/>
    <property type="match status" value="1"/>
</dbReference>
<dbReference type="SUPFAM" id="SSF52047">
    <property type="entry name" value="RNI-like"/>
    <property type="match status" value="1"/>
</dbReference>
<dbReference type="GO" id="GO:0043531">
    <property type="term" value="F:ADP binding"/>
    <property type="evidence" value="ECO:0007669"/>
    <property type="project" value="InterPro"/>
</dbReference>
<organism evidence="4 5">
    <name type="scientific">Lolium multiflorum</name>
    <name type="common">Italian ryegrass</name>
    <name type="synonym">Lolium perenne subsp. multiflorum</name>
    <dbReference type="NCBI Taxonomy" id="4521"/>
    <lineage>
        <taxon>Eukaryota</taxon>
        <taxon>Viridiplantae</taxon>
        <taxon>Streptophyta</taxon>
        <taxon>Embryophyta</taxon>
        <taxon>Tracheophyta</taxon>
        <taxon>Spermatophyta</taxon>
        <taxon>Magnoliopsida</taxon>
        <taxon>Liliopsida</taxon>
        <taxon>Poales</taxon>
        <taxon>Poaceae</taxon>
        <taxon>BOP clade</taxon>
        <taxon>Pooideae</taxon>
        <taxon>Poodae</taxon>
        <taxon>Poeae</taxon>
        <taxon>Poeae Chloroplast Group 2 (Poeae type)</taxon>
        <taxon>Loliodinae</taxon>
        <taxon>Loliinae</taxon>
        <taxon>Lolium</taxon>
    </lineage>
</organism>
<feature type="domain" description="R13L1/DRL21-like LRR repeat region" evidence="3">
    <location>
        <begin position="545"/>
        <end position="660"/>
    </location>
</feature>
<dbReference type="AlphaFoldDB" id="A0AAD8RIC0"/>
<evidence type="ECO:0000259" key="3">
    <source>
        <dbReference type="Pfam" id="PF25019"/>
    </source>
</evidence>
<evidence type="ECO:0000256" key="1">
    <source>
        <dbReference type="ARBA" id="ARBA00022614"/>
    </source>
</evidence>
<dbReference type="PANTHER" id="PTHR36766">
    <property type="entry name" value="PLANT BROAD-SPECTRUM MILDEW RESISTANCE PROTEIN RPW8"/>
    <property type="match status" value="1"/>
</dbReference>